<feature type="transmembrane region" description="Helical" evidence="1">
    <location>
        <begin position="46"/>
        <end position="66"/>
    </location>
</feature>
<feature type="transmembrane region" description="Helical" evidence="1">
    <location>
        <begin position="147"/>
        <end position="171"/>
    </location>
</feature>
<feature type="transmembrane region" description="Helical" evidence="1">
    <location>
        <begin position="335"/>
        <end position="353"/>
    </location>
</feature>
<keyword evidence="3" id="KW-1185">Reference proteome</keyword>
<organism evidence="2 3">
    <name type="scientific">Clostridium aminobutyricum</name>
    <dbReference type="NCBI Taxonomy" id="33953"/>
    <lineage>
        <taxon>Bacteria</taxon>
        <taxon>Bacillati</taxon>
        <taxon>Bacillota</taxon>
        <taxon>Clostridia</taxon>
        <taxon>Eubacteriales</taxon>
        <taxon>Clostridiaceae</taxon>
        <taxon>Clostridium</taxon>
    </lineage>
</organism>
<dbReference type="InterPro" id="IPR038728">
    <property type="entry name" value="YkvI-like"/>
</dbReference>
<sequence>MENQTINIKKVILTAGAFCAFWIGSGFATGQEVMQFLTTSGVTKGIIGASIYTILLLWFVYCLYGVGQKMQFDNPYDLFVYYCGKYVGQVYTWFSLVLMYAIYVVMLAGAGATINQYYGIPITAGTYGVALAALATALLGVEKLLDFIGVIGPIKILFIAAICIAAIATLAHDPGLLAANSALMPAGFPTASGNWFWSALLWAFLGLMFGATFFVMSGATCKSVKEARLGGAIGVIVMFFVIIVLIIAEIVYLDIIKGQQVLTLAIAKEVAPALAAAFAPILIICIYSAVASILLVCTRKFAVDKTKKFNIIAVVLTAIGMFTGTLLPFDQLVNIIYPLSGYAGIILVLFMAYKEFINKNAFPFEKATDKTKEAEA</sequence>
<dbReference type="PANTHER" id="PTHR37814">
    <property type="entry name" value="CONSERVED MEMBRANE PROTEIN"/>
    <property type="match status" value="1"/>
</dbReference>
<dbReference type="RefSeq" id="WP_206582937.1">
    <property type="nucleotide sequence ID" value="NZ_JAFJZZ010000006.1"/>
</dbReference>
<protein>
    <submittedName>
        <fullName evidence="2">Uncharacterized protein</fullName>
    </submittedName>
</protein>
<feature type="transmembrane region" description="Helical" evidence="1">
    <location>
        <begin position="273"/>
        <end position="297"/>
    </location>
</feature>
<dbReference type="AlphaFoldDB" id="A0A939DAG4"/>
<keyword evidence="1" id="KW-0812">Transmembrane</keyword>
<feature type="transmembrane region" description="Helical" evidence="1">
    <location>
        <begin position="309"/>
        <end position="329"/>
    </location>
</feature>
<comment type="caution">
    <text evidence="2">The sequence shown here is derived from an EMBL/GenBank/DDBJ whole genome shotgun (WGS) entry which is preliminary data.</text>
</comment>
<keyword evidence="1" id="KW-1133">Transmembrane helix</keyword>
<feature type="transmembrane region" description="Helical" evidence="1">
    <location>
        <begin position="195"/>
        <end position="217"/>
    </location>
</feature>
<proteinExistence type="predicted"/>
<reference evidence="2" key="1">
    <citation type="submission" date="2021-02" db="EMBL/GenBank/DDBJ databases">
        <title>Abyssanaerobacter marinus gen.nov., sp., nov, anaerobic bacterium isolated from the Onnuri vent field of Indian Ocean and suggestion of Mogibacteriaceae fam. nov., and proposal of reclassification of ambiguous this family's genus member.</title>
        <authorList>
            <person name="Kim Y.J."/>
            <person name="Yang J.-A."/>
        </authorList>
    </citation>
    <scope>NUCLEOTIDE SEQUENCE</scope>
    <source>
        <strain evidence="2">DSM 2634</strain>
    </source>
</reference>
<keyword evidence="1" id="KW-0472">Membrane</keyword>
<dbReference type="Gene3D" id="1.20.1730.10">
    <property type="entry name" value="Sodium/glucose cotransporter"/>
    <property type="match status" value="1"/>
</dbReference>
<dbReference type="InterPro" id="IPR038377">
    <property type="entry name" value="Na/Glc_symporter_sf"/>
</dbReference>
<feature type="transmembrane region" description="Helical" evidence="1">
    <location>
        <begin position="118"/>
        <end position="140"/>
    </location>
</feature>
<dbReference type="PANTHER" id="PTHR37814:SF1">
    <property type="entry name" value="MEMBRANE PROTEIN"/>
    <property type="match status" value="1"/>
</dbReference>
<accession>A0A939DAG4</accession>
<dbReference type="EMBL" id="JAFJZZ010000006">
    <property type="protein sequence ID" value="MBN7774095.1"/>
    <property type="molecule type" value="Genomic_DNA"/>
</dbReference>
<dbReference type="Proteomes" id="UP000664545">
    <property type="component" value="Unassembled WGS sequence"/>
</dbReference>
<evidence type="ECO:0000313" key="2">
    <source>
        <dbReference type="EMBL" id="MBN7774095.1"/>
    </source>
</evidence>
<feature type="transmembrane region" description="Helical" evidence="1">
    <location>
        <begin position="229"/>
        <end position="253"/>
    </location>
</feature>
<evidence type="ECO:0000313" key="3">
    <source>
        <dbReference type="Proteomes" id="UP000664545"/>
    </source>
</evidence>
<evidence type="ECO:0000256" key="1">
    <source>
        <dbReference type="SAM" id="Phobius"/>
    </source>
</evidence>
<feature type="transmembrane region" description="Helical" evidence="1">
    <location>
        <begin position="90"/>
        <end position="112"/>
    </location>
</feature>
<gene>
    <name evidence="2" type="ORF">JYB65_12035</name>
</gene>
<name>A0A939DAG4_CLOAM</name>